<name>A0A8H3HYB8_9LECA</name>
<evidence type="ECO:0000313" key="7">
    <source>
        <dbReference type="Proteomes" id="UP000664169"/>
    </source>
</evidence>
<dbReference type="GO" id="GO:0055086">
    <property type="term" value="P:nucleobase-containing small molecule metabolic process"/>
    <property type="evidence" value="ECO:0007669"/>
    <property type="project" value="UniProtKB-ARBA"/>
</dbReference>
<proteinExistence type="inferred from homology"/>
<evidence type="ECO:0000313" key="6">
    <source>
        <dbReference type="EMBL" id="CAF9907492.1"/>
    </source>
</evidence>
<keyword evidence="3" id="KW-0378">Hydrolase</keyword>
<dbReference type="PANTHER" id="PTHR11644:SF2">
    <property type="entry name" value="CYTIDINE DEAMINASE"/>
    <property type="match status" value="1"/>
</dbReference>
<dbReference type="InterPro" id="IPR002125">
    <property type="entry name" value="CMP_dCMP_dom"/>
</dbReference>
<organism evidence="6 7">
    <name type="scientific">Gomphillus americanus</name>
    <dbReference type="NCBI Taxonomy" id="1940652"/>
    <lineage>
        <taxon>Eukaryota</taxon>
        <taxon>Fungi</taxon>
        <taxon>Dikarya</taxon>
        <taxon>Ascomycota</taxon>
        <taxon>Pezizomycotina</taxon>
        <taxon>Lecanoromycetes</taxon>
        <taxon>OSLEUM clade</taxon>
        <taxon>Ostropomycetidae</taxon>
        <taxon>Ostropales</taxon>
        <taxon>Graphidaceae</taxon>
        <taxon>Gomphilloideae</taxon>
        <taxon>Gomphillus</taxon>
    </lineage>
</organism>
<dbReference type="Pfam" id="PF00383">
    <property type="entry name" value="dCMP_cyt_deam_1"/>
    <property type="match status" value="1"/>
</dbReference>
<gene>
    <name evidence="6" type="ORF">GOMPHAMPRED_005122</name>
</gene>
<protein>
    <recommendedName>
        <fullName evidence="5">CMP/dCMP-type deaminase domain-containing protein</fullName>
    </recommendedName>
</protein>
<evidence type="ECO:0000259" key="5">
    <source>
        <dbReference type="PROSITE" id="PS51747"/>
    </source>
</evidence>
<dbReference type="GO" id="GO:0004126">
    <property type="term" value="F:cytidine deaminase activity"/>
    <property type="evidence" value="ECO:0007669"/>
    <property type="project" value="UniProtKB-ARBA"/>
</dbReference>
<dbReference type="InterPro" id="IPR050202">
    <property type="entry name" value="Cyt/Deoxycyt_deaminase"/>
</dbReference>
<evidence type="ECO:0000256" key="1">
    <source>
        <dbReference type="ARBA" id="ARBA00006576"/>
    </source>
</evidence>
<dbReference type="PROSITE" id="PS00903">
    <property type="entry name" value="CYT_DCMP_DEAMINASES_1"/>
    <property type="match status" value="1"/>
</dbReference>
<keyword evidence="2" id="KW-0479">Metal-binding</keyword>
<keyword evidence="4" id="KW-0862">Zinc</keyword>
<sequence>MVGQAELDALVAAARKALDNVKPHKQDNYTVGSAALSTEGSIFVGVNVFHFTGGPCAELVTLGVAAAGGCSEPDKLTHIVAVADRETSILPPCGRCRQALLDLHPNINVIVEKDETESWKVMPVAKLLPYSYRYKD</sequence>
<dbReference type="EMBL" id="CAJPDQ010000003">
    <property type="protein sequence ID" value="CAF9907492.1"/>
    <property type="molecule type" value="Genomic_DNA"/>
</dbReference>
<dbReference type="GO" id="GO:0008270">
    <property type="term" value="F:zinc ion binding"/>
    <property type="evidence" value="ECO:0007669"/>
    <property type="project" value="InterPro"/>
</dbReference>
<dbReference type="GO" id="GO:0072527">
    <property type="term" value="P:pyrimidine-containing compound metabolic process"/>
    <property type="evidence" value="ECO:0007669"/>
    <property type="project" value="UniProtKB-ARBA"/>
</dbReference>
<dbReference type="GO" id="GO:0042802">
    <property type="term" value="F:identical protein binding"/>
    <property type="evidence" value="ECO:0007669"/>
    <property type="project" value="UniProtKB-ARBA"/>
</dbReference>
<dbReference type="Gene3D" id="3.40.140.10">
    <property type="entry name" value="Cytidine Deaminase, domain 2"/>
    <property type="match status" value="1"/>
</dbReference>
<dbReference type="PROSITE" id="PS51747">
    <property type="entry name" value="CYT_DCMP_DEAMINASES_2"/>
    <property type="match status" value="1"/>
</dbReference>
<reference evidence="6" key="1">
    <citation type="submission" date="2021-03" db="EMBL/GenBank/DDBJ databases">
        <authorList>
            <person name="Tagirdzhanova G."/>
        </authorList>
    </citation>
    <scope>NUCLEOTIDE SEQUENCE</scope>
</reference>
<dbReference type="AlphaFoldDB" id="A0A8H3HYB8"/>
<dbReference type="Proteomes" id="UP000664169">
    <property type="component" value="Unassembled WGS sequence"/>
</dbReference>
<dbReference type="OrthoDB" id="414540at2759"/>
<evidence type="ECO:0000256" key="3">
    <source>
        <dbReference type="ARBA" id="ARBA00022801"/>
    </source>
</evidence>
<comment type="similarity">
    <text evidence="1">Belongs to the cytidine and deoxycytidylate deaminase family.</text>
</comment>
<comment type="caution">
    <text evidence="6">The sequence shown here is derived from an EMBL/GenBank/DDBJ whole genome shotgun (WGS) entry which is preliminary data.</text>
</comment>
<evidence type="ECO:0000256" key="4">
    <source>
        <dbReference type="ARBA" id="ARBA00022833"/>
    </source>
</evidence>
<dbReference type="CDD" id="cd01283">
    <property type="entry name" value="cytidine_deaminase"/>
    <property type="match status" value="1"/>
</dbReference>
<feature type="domain" description="CMP/dCMP-type deaminase" evidence="5">
    <location>
        <begin position="5"/>
        <end position="135"/>
    </location>
</feature>
<accession>A0A8H3HYB8</accession>
<dbReference type="PANTHER" id="PTHR11644">
    <property type="entry name" value="CYTIDINE DEAMINASE"/>
    <property type="match status" value="1"/>
</dbReference>
<dbReference type="GO" id="GO:0005829">
    <property type="term" value="C:cytosol"/>
    <property type="evidence" value="ECO:0007669"/>
    <property type="project" value="TreeGrafter"/>
</dbReference>
<dbReference type="SUPFAM" id="SSF53927">
    <property type="entry name" value="Cytidine deaminase-like"/>
    <property type="match status" value="1"/>
</dbReference>
<dbReference type="InterPro" id="IPR016193">
    <property type="entry name" value="Cytidine_deaminase-like"/>
</dbReference>
<dbReference type="InterPro" id="IPR016192">
    <property type="entry name" value="APOBEC/CMP_deaminase_Zn-bd"/>
</dbReference>
<keyword evidence="7" id="KW-1185">Reference proteome</keyword>
<evidence type="ECO:0000256" key="2">
    <source>
        <dbReference type="ARBA" id="ARBA00022723"/>
    </source>
</evidence>